<dbReference type="InterPro" id="IPR014031">
    <property type="entry name" value="Ketoacyl_synth_C"/>
</dbReference>
<dbReference type="InterPro" id="IPR014030">
    <property type="entry name" value="Ketoacyl_synth_N"/>
</dbReference>
<evidence type="ECO:0000313" key="8">
    <source>
        <dbReference type="Proteomes" id="UP000004217"/>
    </source>
</evidence>
<evidence type="ECO:0000256" key="4">
    <source>
        <dbReference type="ARBA" id="ARBA00023315"/>
    </source>
</evidence>
<evidence type="ECO:0000256" key="2">
    <source>
        <dbReference type="ARBA" id="ARBA00022553"/>
    </source>
</evidence>
<dbReference type="Gene3D" id="3.30.70.3290">
    <property type="match status" value="1"/>
</dbReference>
<sequence>MADVDAYWEAVRNGTDLVTELPQERRAVFGAEWDGMVTRGGYLSGAFDFDAGFFQVSPREARVVDPQQRLLLEVVWEAFEDAAIVPADVAPAAGVFVGVSGQDYRRWFTGEPSAHWTAGNGHSFAAGRISHTLDLQGPAFAIDTACSSSLVALHTACRSLAAGDCDTAVAAGVNLVLAPWTTLALDKTGALSPEGASRPFDAGANGFVRGEGCAALVLKRLADAVRDGDRVIAVVDGSAINHDGRSSTFAAPNPRAQTRLISSVLTSLALSATDIGYHEAHGTGTQLGDRIELEAIKTALAGGRLYVGSVKACLGHTEAAAGLLGVIKAALCLRHRRIPRQPHFDRLNPGVDLAGTGITITGQEEPWPPDAGDRASVSSYGMSGTNAYVVLSPAPDAALDVASDAARDAAPDAGADARPGPAVSGFAVSARAPGALRALAGRYAAHLAGTGSAGYPAFAYTASHGRTRHEHTVWVDADRPGAAIPALHAVAAGEPHPAVTVLDPAQPLPRPPAAVRRAVATLPTYPWQHGSYAVRPIGATG</sequence>
<feature type="domain" description="Ketosynthase family 3 (KS3)" evidence="6">
    <location>
        <begin position="1"/>
        <end position="393"/>
    </location>
</feature>
<keyword evidence="1" id="KW-0596">Phosphopantetheine</keyword>
<dbReference type="Gene3D" id="3.40.47.10">
    <property type="match status" value="1"/>
</dbReference>
<comment type="similarity">
    <text evidence="5">Belongs to the thiolase-like superfamily. Beta-ketoacyl-ACP synthases family.</text>
</comment>
<accession>G2G9E8</accession>
<dbReference type="Proteomes" id="UP000004217">
    <property type="component" value="Unassembled WGS sequence"/>
</dbReference>
<dbReference type="CDD" id="cd00833">
    <property type="entry name" value="PKS"/>
    <property type="match status" value="1"/>
</dbReference>
<dbReference type="GO" id="GO:0071770">
    <property type="term" value="P:DIM/DIP cell wall layer assembly"/>
    <property type="evidence" value="ECO:0007669"/>
    <property type="project" value="TreeGrafter"/>
</dbReference>
<dbReference type="InterPro" id="IPR018201">
    <property type="entry name" value="Ketoacyl_synth_AS"/>
</dbReference>
<comment type="caution">
    <text evidence="7">The sequence shown here is derived from an EMBL/GenBank/DDBJ whole genome shotgun (WGS) entry which is preliminary data.</text>
</comment>
<reference evidence="7 8" key="1">
    <citation type="submission" date="2011-08" db="EMBL/GenBank/DDBJ databases">
        <authorList>
            <person name="Lin Y."/>
            <person name="Hao X."/>
            <person name="Johnstone L."/>
            <person name="Miller S.J."/>
            <person name="Wei G."/>
            <person name="Rensing C."/>
        </authorList>
    </citation>
    <scope>NUCLEOTIDE SEQUENCE [LARGE SCALE GENOMIC DNA]</scope>
    <source>
        <strain evidence="7 8">K42</strain>
    </source>
</reference>
<dbReference type="PROSITE" id="PS00606">
    <property type="entry name" value="KS3_1"/>
    <property type="match status" value="1"/>
</dbReference>
<dbReference type="GO" id="GO:0006633">
    <property type="term" value="P:fatty acid biosynthetic process"/>
    <property type="evidence" value="ECO:0007669"/>
    <property type="project" value="InterPro"/>
</dbReference>
<dbReference type="InterPro" id="IPR016039">
    <property type="entry name" value="Thiolase-like"/>
</dbReference>
<dbReference type="Pfam" id="PF00109">
    <property type="entry name" value="ketoacyl-synt"/>
    <property type="match status" value="1"/>
</dbReference>
<dbReference type="GO" id="GO:0005737">
    <property type="term" value="C:cytoplasm"/>
    <property type="evidence" value="ECO:0007669"/>
    <property type="project" value="TreeGrafter"/>
</dbReference>
<dbReference type="AlphaFoldDB" id="G2G9E8"/>
<protein>
    <submittedName>
        <fullName evidence="7">Beta-ketoacyl synthase</fullName>
    </submittedName>
</protein>
<dbReference type="GO" id="GO:0004312">
    <property type="term" value="F:fatty acid synthase activity"/>
    <property type="evidence" value="ECO:0007669"/>
    <property type="project" value="TreeGrafter"/>
</dbReference>
<name>G2G9E8_9ACTN</name>
<dbReference type="PATRIC" id="fig|700597.3.peg.2075"/>
<keyword evidence="8" id="KW-1185">Reference proteome</keyword>
<evidence type="ECO:0000313" key="7">
    <source>
        <dbReference type="EMBL" id="EGX59863.1"/>
    </source>
</evidence>
<dbReference type="GO" id="GO:0004315">
    <property type="term" value="F:3-oxoacyl-[acyl-carrier-protein] synthase activity"/>
    <property type="evidence" value="ECO:0007669"/>
    <property type="project" value="InterPro"/>
</dbReference>
<dbReference type="GO" id="GO:0005886">
    <property type="term" value="C:plasma membrane"/>
    <property type="evidence" value="ECO:0007669"/>
    <property type="project" value="TreeGrafter"/>
</dbReference>
<dbReference type="InterPro" id="IPR050091">
    <property type="entry name" value="PKS_NRPS_Biosynth_Enz"/>
</dbReference>
<organism evidence="7 8">
    <name type="scientific">Streptomyces zinciresistens K42</name>
    <dbReference type="NCBI Taxonomy" id="700597"/>
    <lineage>
        <taxon>Bacteria</taxon>
        <taxon>Bacillati</taxon>
        <taxon>Actinomycetota</taxon>
        <taxon>Actinomycetes</taxon>
        <taxon>Kitasatosporales</taxon>
        <taxon>Streptomycetaceae</taxon>
        <taxon>Streptomyces</taxon>
    </lineage>
</organism>
<dbReference type="InterPro" id="IPR020841">
    <property type="entry name" value="PKS_Beta-ketoAc_synthase_dom"/>
</dbReference>
<evidence type="ECO:0000256" key="5">
    <source>
        <dbReference type="RuleBase" id="RU003694"/>
    </source>
</evidence>
<keyword evidence="4" id="KW-0012">Acyltransferase</keyword>
<dbReference type="PROSITE" id="PS52004">
    <property type="entry name" value="KS3_2"/>
    <property type="match status" value="1"/>
</dbReference>
<dbReference type="Pfam" id="PF02801">
    <property type="entry name" value="Ketoacyl-synt_C"/>
    <property type="match status" value="1"/>
</dbReference>
<evidence type="ECO:0000256" key="3">
    <source>
        <dbReference type="ARBA" id="ARBA00022679"/>
    </source>
</evidence>
<gene>
    <name evidence="7" type="ORF">SZN_10643</name>
</gene>
<evidence type="ECO:0000256" key="1">
    <source>
        <dbReference type="ARBA" id="ARBA00022450"/>
    </source>
</evidence>
<dbReference type="PANTHER" id="PTHR43775">
    <property type="entry name" value="FATTY ACID SYNTHASE"/>
    <property type="match status" value="1"/>
</dbReference>
<dbReference type="Pfam" id="PF22621">
    <property type="entry name" value="CurL-like_PKS_C"/>
    <property type="match status" value="1"/>
</dbReference>
<keyword evidence="2" id="KW-0597">Phosphoprotein</keyword>
<evidence type="ECO:0000259" key="6">
    <source>
        <dbReference type="PROSITE" id="PS52004"/>
    </source>
</evidence>
<dbReference type="SUPFAM" id="SSF53901">
    <property type="entry name" value="Thiolase-like"/>
    <property type="match status" value="1"/>
</dbReference>
<dbReference type="PANTHER" id="PTHR43775:SF37">
    <property type="entry name" value="SI:DKEY-61P9.11"/>
    <property type="match status" value="1"/>
</dbReference>
<keyword evidence="3 5" id="KW-0808">Transferase</keyword>
<dbReference type="SMART" id="SM00825">
    <property type="entry name" value="PKS_KS"/>
    <property type="match status" value="1"/>
</dbReference>
<dbReference type="EMBL" id="AGBF01000023">
    <property type="protein sequence ID" value="EGX59863.1"/>
    <property type="molecule type" value="Genomic_DNA"/>
</dbReference>
<proteinExistence type="inferred from homology"/>